<gene>
    <name evidence="2" type="ORF">S06H3_65583</name>
</gene>
<accession>X1SR54</accession>
<protein>
    <submittedName>
        <fullName evidence="2">Uncharacterized protein</fullName>
    </submittedName>
</protein>
<organism evidence="2">
    <name type="scientific">marine sediment metagenome</name>
    <dbReference type="NCBI Taxonomy" id="412755"/>
    <lineage>
        <taxon>unclassified sequences</taxon>
        <taxon>metagenomes</taxon>
        <taxon>ecological metagenomes</taxon>
    </lineage>
</organism>
<name>X1SR54_9ZZZZ</name>
<comment type="caution">
    <text evidence="2">The sequence shown here is derived from an EMBL/GenBank/DDBJ whole genome shotgun (WGS) entry which is preliminary data.</text>
</comment>
<dbReference type="EMBL" id="BARV01044228">
    <property type="protein sequence ID" value="GAI70304.1"/>
    <property type="molecule type" value="Genomic_DNA"/>
</dbReference>
<sequence>LLLPTGLEIFVPAALLFLAFIFARLGRLITGF</sequence>
<evidence type="ECO:0000256" key="1">
    <source>
        <dbReference type="SAM" id="Phobius"/>
    </source>
</evidence>
<keyword evidence="1" id="KW-0472">Membrane</keyword>
<feature type="transmembrane region" description="Helical" evidence="1">
    <location>
        <begin position="6"/>
        <end position="26"/>
    </location>
</feature>
<proteinExistence type="predicted"/>
<reference evidence="2" key="1">
    <citation type="journal article" date="2014" name="Front. Microbiol.">
        <title>High frequency of phylogenetically diverse reductive dehalogenase-homologous genes in deep subseafloor sedimentary metagenomes.</title>
        <authorList>
            <person name="Kawai M."/>
            <person name="Futagami T."/>
            <person name="Toyoda A."/>
            <person name="Takaki Y."/>
            <person name="Nishi S."/>
            <person name="Hori S."/>
            <person name="Arai W."/>
            <person name="Tsubouchi T."/>
            <person name="Morono Y."/>
            <person name="Uchiyama I."/>
            <person name="Ito T."/>
            <person name="Fujiyama A."/>
            <person name="Inagaki F."/>
            <person name="Takami H."/>
        </authorList>
    </citation>
    <scope>NUCLEOTIDE SEQUENCE</scope>
    <source>
        <strain evidence="2">Expedition CK06-06</strain>
    </source>
</reference>
<keyword evidence="1" id="KW-1133">Transmembrane helix</keyword>
<evidence type="ECO:0000313" key="2">
    <source>
        <dbReference type="EMBL" id="GAI70304.1"/>
    </source>
</evidence>
<keyword evidence="1" id="KW-0812">Transmembrane</keyword>
<dbReference type="AlphaFoldDB" id="X1SR54"/>
<feature type="non-terminal residue" evidence="2">
    <location>
        <position position="1"/>
    </location>
</feature>